<evidence type="ECO:0000313" key="5">
    <source>
        <dbReference type="Proteomes" id="UP000224634"/>
    </source>
</evidence>
<dbReference type="Pfam" id="PF10356">
    <property type="entry name" value="RRG7"/>
    <property type="match status" value="2"/>
</dbReference>
<comment type="caution">
    <text evidence="4">The sequence shown here is derived from an EMBL/GenBank/DDBJ whole genome shotgun (WGS) entry which is preliminary data.</text>
</comment>
<evidence type="ECO:0000256" key="2">
    <source>
        <dbReference type="ARBA" id="ARBA00023128"/>
    </source>
</evidence>
<dbReference type="PANTHER" id="PTHR28133">
    <property type="entry name" value="REQUIRED FOR RESPIRATORY GROWTH PROTEIN 7, MITOCHONDRIAL"/>
    <property type="match status" value="1"/>
</dbReference>
<dbReference type="Proteomes" id="UP000224634">
    <property type="component" value="Unassembled WGS sequence"/>
</dbReference>
<name>A0A2B7XC60_POLH7</name>
<evidence type="ECO:0008006" key="6">
    <source>
        <dbReference type="Google" id="ProtNLM"/>
    </source>
</evidence>
<reference evidence="4 5" key="1">
    <citation type="submission" date="2017-10" db="EMBL/GenBank/DDBJ databases">
        <title>Comparative genomics in systemic dimorphic fungi from Ajellomycetaceae.</title>
        <authorList>
            <person name="Munoz J.F."/>
            <person name="Mcewen J.G."/>
            <person name="Clay O.K."/>
            <person name="Cuomo C.A."/>
        </authorList>
    </citation>
    <scope>NUCLEOTIDE SEQUENCE [LARGE SCALE GENOMIC DNA]</scope>
    <source>
        <strain evidence="4 5">UAMH7299</strain>
    </source>
</reference>
<dbReference type="OrthoDB" id="20734at2759"/>
<comment type="subcellular location">
    <subcellularLocation>
        <location evidence="1">Mitochondrion</location>
    </subcellularLocation>
</comment>
<dbReference type="GO" id="GO:0003676">
    <property type="term" value="F:nucleic acid binding"/>
    <property type="evidence" value="ECO:0007669"/>
    <property type="project" value="InterPro"/>
</dbReference>
<dbReference type="Gene3D" id="3.40.1350.10">
    <property type="match status" value="1"/>
</dbReference>
<protein>
    <recommendedName>
        <fullName evidence="6">Restriction endonuclease type IV Mrr domain-containing protein</fullName>
    </recommendedName>
</protein>
<sequence>MRYLLSSLLLRSLRDISPKCASRPFSSATPVSPPIPPRSPTSNHHDLTSFLSYAARTSLSPTSTTYVGTHYEYTVLETLRHLSLDLTRIGGRQDLGIDLVGTWNLPSSPHPLRVIVQCKALKAKVGPNLIRELEGTFPGAPVGWRGEGVLGILASTKEATKGVRDALAKSRYPLMWILAELDGEIRQALWNRRAGEIGLEGVNVEVKYTGEGDPHSKALVLTWDGKEIKPS</sequence>
<dbReference type="PANTHER" id="PTHR28133:SF1">
    <property type="entry name" value="REQUIRED FOR RESPIRATORY GROWTH PROTEIN 7, MITOCHONDRIAL"/>
    <property type="match status" value="1"/>
</dbReference>
<accession>A0A2B7XC60</accession>
<keyword evidence="5" id="KW-1185">Reference proteome</keyword>
<dbReference type="GO" id="GO:0006302">
    <property type="term" value="P:double-strand break repair"/>
    <property type="evidence" value="ECO:0007669"/>
    <property type="project" value="UniProtKB-ARBA"/>
</dbReference>
<proteinExistence type="predicted"/>
<dbReference type="InterPro" id="IPR011335">
    <property type="entry name" value="Restrct_endonuc-II-like"/>
</dbReference>
<dbReference type="InterPro" id="IPR018828">
    <property type="entry name" value="RRG7"/>
</dbReference>
<dbReference type="InterPro" id="IPR011856">
    <property type="entry name" value="tRNA_endonuc-like_dom_sf"/>
</dbReference>
<dbReference type="SUPFAM" id="SSF52980">
    <property type="entry name" value="Restriction endonuclease-like"/>
    <property type="match status" value="1"/>
</dbReference>
<evidence type="ECO:0000313" key="4">
    <source>
        <dbReference type="EMBL" id="PGH06238.1"/>
    </source>
</evidence>
<dbReference type="GO" id="GO:0005739">
    <property type="term" value="C:mitochondrion"/>
    <property type="evidence" value="ECO:0007669"/>
    <property type="project" value="UniProtKB-SubCell"/>
</dbReference>
<evidence type="ECO:0000256" key="1">
    <source>
        <dbReference type="ARBA" id="ARBA00004173"/>
    </source>
</evidence>
<evidence type="ECO:0000256" key="3">
    <source>
        <dbReference type="SAM" id="MobiDB-lite"/>
    </source>
</evidence>
<gene>
    <name evidence="4" type="ORF">AJ80_08207</name>
</gene>
<feature type="region of interest" description="Disordered" evidence="3">
    <location>
        <begin position="22"/>
        <end position="43"/>
    </location>
</feature>
<keyword evidence="2" id="KW-0496">Mitochondrion</keyword>
<organism evidence="4 5">
    <name type="scientific">Polytolypa hystricis (strain UAMH7299)</name>
    <dbReference type="NCBI Taxonomy" id="1447883"/>
    <lineage>
        <taxon>Eukaryota</taxon>
        <taxon>Fungi</taxon>
        <taxon>Dikarya</taxon>
        <taxon>Ascomycota</taxon>
        <taxon>Pezizomycotina</taxon>
        <taxon>Eurotiomycetes</taxon>
        <taxon>Eurotiomycetidae</taxon>
        <taxon>Onygenales</taxon>
        <taxon>Onygenales incertae sedis</taxon>
        <taxon>Polytolypa</taxon>
    </lineage>
</organism>
<dbReference type="EMBL" id="PDNA01000180">
    <property type="protein sequence ID" value="PGH06238.1"/>
    <property type="molecule type" value="Genomic_DNA"/>
</dbReference>
<dbReference type="AlphaFoldDB" id="A0A2B7XC60"/>